<accession>A0A5M8FMN2</accession>
<keyword evidence="1" id="KW-0812">Transmembrane</keyword>
<sequence>MILDTLHRLARRLRPVAPALATIGLLLLAASVGLLLWRQEQASDVMLLPAIAGMLWCLFGYLFIRSFERVPAPPDPAARGWRRLKARLARGWHGLLALVFGGVTLWALWITVWILREAIG</sequence>
<protein>
    <submittedName>
        <fullName evidence="2">Uncharacterized protein</fullName>
    </submittedName>
</protein>
<keyword evidence="1" id="KW-1133">Transmembrane helix</keyword>
<reference evidence="2 3" key="1">
    <citation type="submission" date="2019-09" db="EMBL/GenBank/DDBJ databases">
        <title>Whole-genome sequence of the purple sulfur bacterium Thiohalocapsa marina DSM 19078.</title>
        <authorList>
            <person name="Kyndt J.A."/>
            <person name="Meyer T.E."/>
        </authorList>
    </citation>
    <scope>NUCLEOTIDE SEQUENCE [LARGE SCALE GENOMIC DNA]</scope>
    <source>
        <strain evidence="2 3">DSM 19078</strain>
    </source>
</reference>
<evidence type="ECO:0000313" key="2">
    <source>
        <dbReference type="EMBL" id="KAA6185997.1"/>
    </source>
</evidence>
<proteinExistence type="predicted"/>
<dbReference type="Proteomes" id="UP000322981">
    <property type="component" value="Unassembled WGS sequence"/>
</dbReference>
<keyword evidence="1" id="KW-0472">Membrane</keyword>
<organism evidence="2 3">
    <name type="scientific">Thiohalocapsa marina</name>
    <dbReference type="NCBI Taxonomy" id="424902"/>
    <lineage>
        <taxon>Bacteria</taxon>
        <taxon>Pseudomonadati</taxon>
        <taxon>Pseudomonadota</taxon>
        <taxon>Gammaproteobacteria</taxon>
        <taxon>Chromatiales</taxon>
        <taxon>Chromatiaceae</taxon>
        <taxon>Thiohalocapsa</taxon>
    </lineage>
</organism>
<dbReference type="OrthoDB" id="10017438at2"/>
<gene>
    <name evidence="2" type="ORF">F2Q65_06410</name>
</gene>
<name>A0A5M8FMN2_9GAMM</name>
<dbReference type="RefSeq" id="WP_150091588.1">
    <property type="nucleotide sequence ID" value="NZ_JBFUOH010000134.1"/>
</dbReference>
<dbReference type="EMBL" id="VWXX01000006">
    <property type="protein sequence ID" value="KAA6185997.1"/>
    <property type="molecule type" value="Genomic_DNA"/>
</dbReference>
<evidence type="ECO:0000313" key="3">
    <source>
        <dbReference type="Proteomes" id="UP000322981"/>
    </source>
</evidence>
<feature type="transmembrane region" description="Helical" evidence="1">
    <location>
        <begin position="45"/>
        <end position="64"/>
    </location>
</feature>
<feature type="transmembrane region" description="Helical" evidence="1">
    <location>
        <begin position="92"/>
        <end position="115"/>
    </location>
</feature>
<evidence type="ECO:0000256" key="1">
    <source>
        <dbReference type="SAM" id="Phobius"/>
    </source>
</evidence>
<keyword evidence="3" id="KW-1185">Reference proteome</keyword>
<feature type="transmembrane region" description="Helical" evidence="1">
    <location>
        <begin position="16"/>
        <end position="39"/>
    </location>
</feature>
<comment type="caution">
    <text evidence="2">The sequence shown here is derived from an EMBL/GenBank/DDBJ whole genome shotgun (WGS) entry which is preliminary data.</text>
</comment>
<dbReference type="AlphaFoldDB" id="A0A5M8FMN2"/>